<proteinExistence type="predicted"/>
<evidence type="ECO:0000313" key="2">
    <source>
        <dbReference type="Proteomes" id="UP000649617"/>
    </source>
</evidence>
<dbReference type="Proteomes" id="UP000649617">
    <property type="component" value="Unassembled WGS sequence"/>
</dbReference>
<reference evidence="1" key="1">
    <citation type="submission" date="2021-02" db="EMBL/GenBank/DDBJ databases">
        <authorList>
            <person name="Dougan E. K."/>
            <person name="Rhodes N."/>
            <person name="Thang M."/>
            <person name="Chan C."/>
        </authorList>
    </citation>
    <scope>NUCLEOTIDE SEQUENCE</scope>
</reference>
<comment type="caution">
    <text evidence="1">The sequence shown here is derived from an EMBL/GenBank/DDBJ whole genome shotgun (WGS) entry which is preliminary data.</text>
</comment>
<evidence type="ECO:0000313" key="1">
    <source>
        <dbReference type="EMBL" id="CAE7271146.1"/>
    </source>
</evidence>
<sequence>NAADLEEFAGGRSCLVLLKACSLMGENFGSGPRTTKRSLDSTNGRKVKQQILLIILEVGESGGCDYKDISSKRFDAGNSCDIRFETARGFTPSSLRQSHEVSLARGAADHCQKAVISRHAPGLYVEVQQLVCENALMVPGHHVSRSRWS</sequence>
<name>A0A812N3L4_SYMPI</name>
<gene>
    <name evidence="1" type="ORF">SPIL2461_LOCUS5966</name>
</gene>
<dbReference type="EMBL" id="CAJNIZ010008757">
    <property type="protein sequence ID" value="CAE7271146.1"/>
    <property type="molecule type" value="Genomic_DNA"/>
</dbReference>
<accession>A0A812N3L4</accession>
<protein>
    <submittedName>
        <fullName evidence="1">Uncharacterized protein</fullName>
    </submittedName>
</protein>
<keyword evidence="2" id="KW-1185">Reference proteome</keyword>
<feature type="non-terminal residue" evidence="1">
    <location>
        <position position="149"/>
    </location>
</feature>
<organism evidence="1 2">
    <name type="scientific">Symbiodinium pilosum</name>
    <name type="common">Dinoflagellate</name>
    <dbReference type="NCBI Taxonomy" id="2952"/>
    <lineage>
        <taxon>Eukaryota</taxon>
        <taxon>Sar</taxon>
        <taxon>Alveolata</taxon>
        <taxon>Dinophyceae</taxon>
        <taxon>Suessiales</taxon>
        <taxon>Symbiodiniaceae</taxon>
        <taxon>Symbiodinium</taxon>
    </lineage>
</organism>
<dbReference type="AlphaFoldDB" id="A0A812N3L4"/>